<evidence type="ECO:0000256" key="3">
    <source>
        <dbReference type="ARBA" id="ARBA00022833"/>
    </source>
</evidence>
<evidence type="ECO:0000313" key="7">
    <source>
        <dbReference type="Proteomes" id="UP000094296"/>
    </source>
</evidence>
<dbReference type="InterPro" id="IPR014240">
    <property type="entry name" value="YteA"/>
</dbReference>
<sequence length="243" mass="28520">MNKKYHKYYAELLEQKHDIIKHLQENNKYGLNQALNDSIGELSSYDNHPADIGTEVFERAKDLALREDSLVRLDLINSAIEKLEKGTYGTCERCETMISSDRLDAVPETSFCVECHKHIDKNMESKSRPIEEDFMDSGFGKHNYDNSEHETEFDSEDSWQAVAQYGTSNDPSMMGGETNYNEMYTNSHENEGHYHYEYHNQYVDKTEMEYDEVYDEELENEANETCTIEQQAYQDYLRKQNME</sequence>
<evidence type="ECO:0000256" key="4">
    <source>
        <dbReference type="PROSITE-ProRule" id="PRU00510"/>
    </source>
</evidence>
<dbReference type="STRING" id="766136.BHF68_09965"/>
<comment type="caution">
    <text evidence="6">The sequence shown here is derived from an EMBL/GenBank/DDBJ whole genome shotgun (WGS) entry which is preliminary data.</text>
</comment>
<dbReference type="InterPro" id="IPR000962">
    <property type="entry name" value="Znf_DskA_TraR"/>
</dbReference>
<proteinExistence type="predicted"/>
<keyword evidence="1" id="KW-0479">Metal-binding</keyword>
<dbReference type="PROSITE" id="PS01102">
    <property type="entry name" value="ZF_DKSA_1"/>
    <property type="match status" value="1"/>
</dbReference>
<dbReference type="EMBL" id="MIJE01000033">
    <property type="protein sequence ID" value="OEF96056.1"/>
    <property type="molecule type" value="Genomic_DNA"/>
</dbReference>
<reference evidence="6 7" key="1">
    <citation type="submission" date="2016-09" db="EMBL/GenBank/DDBJ databases">
        <title>Draft genome sequence for the type strain of Desulfuribacillus alkaliarsenatis AHT28, an obligately anaerobic, sulfidogenic bacterium isolated from Russian soda lake sediments.</title>
        <authorList>
            <person name="Abin C.A."/>
            <person name="Hollibaugh J.T."/>
        </authorList>
    </citation>
    <scope>NUCLEOTIDE SEQUENCE [LARGE SCALE GENOMIC DNA]</scope>
    <source>
        <strain evidence="6 7">AHT28</strain>
    </source>
</reference>
<accession>A0A1E5FZQ2</accession>
<name>A0A1E5FZQ2_9FIRM</name>
<feature type="domain" description="Zinc finger DksA/TraR C4-type" evidence="5">
    <location>
        <begin position="86"/>
        <end position="116"/>
    </location>
</feature>
<dbReference type="RefSeq" id="WP_069643976.1">
    <property type="nucleotide sequence ID" value="NZ_MIJE01000033.1"/>
</dbReference>
<keyword evidence="3" id="KW-0862">Zinc</keyword>
<dbReference type="PANTHER" id="PTHR33823:SF4">
    <property type="entry name" value="GENERAL STRESS PROTEIN 16O"/>
    <property type="match status" value="1"/>
</dbReference>
<dbReference type="Pfam" id="PF01258">
    <property type="entry name" value="zf-dskA_traR"/>
    <property type="match status" value="1"/>
</dbReference>
<dbReference type="Proteomes" id="UP000094296">
    <property type="component" value="Unassembled WGS sequence"/>
</dbReference>
<evidence type="ECO:0000256" key="2">
    <source>
        <dbReference type="ARBA" id="ARBA00022771"/>
    </source>
</evidence>
<gene>
    <name evidence="6" type="ORF">BHF68_09965</name>
</gene>
<dbReference type="InterPro" id="IPR037187">
    <property type="entry name" value="DnaK_N"/>
</dbReference>
<dbReference type="SUPFAM" id="SSF57716">
    <property type="entry name" value="Glucocorticoid receptor-like (DNA-binding domain)"/>
    <property type="match status" value="1"/>
</dbReference>
<evidence type="ECO:0000256" key="1">
    <source>
        <dbReference type="ARBA" id="ARBA00022723"/>
    </source>
</evidence>
<dbReference type="PANTHER" id="PTHR33823">
    <property type="entry name" value="RNA POLYMERASE-BINDING TRANSCRIPTION FACTOR DKSA-RELATED"/>
    <property type="match status" value="1"/>
</dbReference>
<dbReference type="SUPFAM" id="SSF109635">
    <property type="entry name" value="DnaK suppressor protein DksA, alpha-hairpin domain"/>
    <property type="match status" value="1"/>
</dbReference>
<organism evidence="6 7">
    <name type="scientific">Desulfuribacillus alkaliarsenatis</name>
    <dbReference type="NCBI Taxonomy" id="766136"/>
    <lineage>
        <taxon>Bacteria</taxon>
        <taxon>Bacillati</taxon>
        <taxon>Bacillota</taxon>
        <taxon>Desulfuribacillia</taxon>
        <taxon>Desulfuribacillales</taxon>
        <taxon>Desulfuribacillaceae</taxon>
        <taxon>Desulfuribacillus</taxon>
    </lineage>
</organism>
<feature type="zinc finger region" description="dksA C4-type" evidence="4">
    <location>
        <begin position="91"/>
        <end position="115"/>
    </location>
</feature>
<dbReference type="Gene3D" id="1.20.120.910">
    <property type="entry name" value="DksA, coiled-coil domain"/>
    <property type="match status" value="1"/>
</dbReference>
<dbReference type="InterPro" id="IPR020458">
    <property type="entry name" value="Znf_DskA_TraR_CS"/>
</dbReference>
<keyword evidence="7" id="KW-1185">Reference proteome</keyword>
<dbReference type="AlphaFoldDB" id="A0A1E5FZQ2"/>
<keyword evidence="2" id="KW-0863">Zinc-finger</keyword>
<evidence type="ECO:0000259" key="5">
    <source>
        <dbReference type="Pfam" id="PF01258"/>
    </source>
</evidence>
<dbReference type="GO" id="GO:0008270">
    <property type="term" value="F:zinc ion binding"/>
    <property type="evidence" value="ECO:0007669"/>
    <property type="project" value="UniProtKB-KW"/>
</dbReference>
<evidence type="ECO:0000313" key="6">
    <source>
        <dbReference type="EMBL" id="OEF96056.1"/>
    </source>
</evidence>
<dbReference type="NCBIfam" id="TIGR02890">
    <property type="entry name" value="bacill_yteA"/>
    <property type="match status" value="1"/>
</dbReference>
<dbReference type="PROSITE" id="PS51128">
    <property type="entry name" value="ZF_DKSA_2"/>
    <property type="match status" value="1"/>
</dbReference>
<protein>
    <recommendedName>
        <fullName evidence="5">Zinc finger DksA/TraR C4-type domain-containing protein</fullName>
    </recommendedName>
</protein>